<name>A0A1X6ZXM1_9RHOB</name>
<evidence type="ECO:0000256" key="2">
    <source>
        <dbReference type="ARBA" id="ARBA00022692"/>
    </source>
</evidence>
<dbReference type="RefSeq" id="WP_085827928.1">
    <property type="nucleotide sequence ID" value="NZ_FWFJ01000034.1"/>
</dbReference>
<feature type="transmembrane region" description="Helical" evidence="5">
    <location>
        <begin position="60"/>
        <end position="76"/>
    </location>
</feature>
<dbReference type="SUPFAM" id="SSF161084">
    <property type="entry name" value="MAPEG domain-like"/>
    <property type="match status" value="1"/>
</dbReference>
<dbReference type="AlphaFoldDB" id="A0A1X6ZXM1"/>
<organism evidence="6 7">
    <name type="scientific">Roseovarius gaetbuli</name>
    <dbReference type="NCBI Taxonomy" id="1356575"/>
    <lineage>
        <taxon>Bacteria</taxon>
        <taxon>Pseudomonadati</taxon>
        <taxon>Pseudomonadota</taxon>
        <taxon>Alphaproteobacteria</taxon>
        <taxon>Rhodobacterales</taxon>
        <taxon>Roseobacteraceae</taxon>
        <taxon>Roseovarius</taxon>
    </lineage>
</organism>
<sequence>MVFWILAGLGAYLFTVYLPAMILFAQIGMRAYTGPRDSLPEPGVWRARALRAAGNFQEHMPAFLGLGFLAILVPGADVAQASLGAEIFVLSRLVYVAIYVSGLPMVRSVVFAIGFVGLVMMALSLI</sequence>
<evidence type="ECO:0000256" key="5">
    <source>
        <dbReference type="SAM" id="Phobius"/>
    </source>
</evidence>
<reference evidence="7" key="1">
    <citation type="submission" date="2017-03" db="EMBL/GenBank/DDBJ databases">
        <authorList>
            <person name="Rodrigo-Torres L."/>
            <person name="Arahal R.D."/>
            <person name="Lucena T."/>
        </authorList>
    </citation>
    <scope>NUCLEOTIDE SEQUENCE [LARGE SCALE GENOMIC DNA]</scope>
    <source>
        <strain evidence="7">CECT 8370</strain>
    </source>
</reference>
<proteinExistence type="predicted"/>
<dbReference type="Proteomes" id="UP000194012">
    <property type="component" value="Unassembled WGS sequence"/>
</dbReference>
<comment type="subcellular location">
    <subcellularLocation>
        <location evidence="1">Membrane</location>
    </subcellularLocation>
</comment>
<keyword evidence="7" id="KW-1185">Reference proteome</keyword>
<keyword evidence="2 5" id="KW-0812">Transmembrane</keyword>
<dbReference type="EMBL" id="FWFJ01000034">
    <property type="protein sequence ID" value="SLN64226.1"/>
    <property type="molecule type" value="Genomic_DNA"/>
</dbReference>
<dbReference type="OrthoDB" id="7743618at2"/>
<gene>
    <name evidence="6" type="ORF">ROG8370_02970</name>
</gene>
<keyword evidence="4 5" id="KW-0472">Membrane</keyword>
<dbReference type="Gene3D" id="1.20.120.550">
    <property type="entry name" value="Membrane associated eicosanoid/glutathione metabolism-like domain"/>
    <property type="match status" value="1"/>
</dbReference>
<protein>
    <submittedName>
        <fullName evidence="6">MAPEG family protein</fullName>
    </submittedName>
</protein>
<feature type="transmembrane region" description="Helical" evidence="5">
    <location>
        <begin position="6"/>
        <end position="27"/>
    </location>
</feature>
<accession>A0A1X6ZXM1</accession>
<evidence type="ECO:0000256" key="1">
    <source>
        <dbReference type="ARBA" id="ARBA00004370"/>
    </source>
</evidence>
<dbReference type="InterPro" id="IPR001129">
    <property type="entry name" value="Membr-assoc_MAPEG"/>
</dbReference>
<evidence type="ECO:0000256" key="3">
    <source>
        <dbReference type="ARBA" id="ARBA00022989"/>
    </source>
</evidence>
<keyword evidence="3 5" id="KW-1133">Transmembrane helix</keyword>
<dbReference type="Pfam" id="PF01124">
    <property type="entry name" value="MAPEG"/>
    <property type="match status" value="1"/>
</dbReference>
<evidence type="ECO:0000313" key="6">
    <source>
        <dbReference type="EMBL" id="SLN64226.1"/>
    </source>
</evidence>
<evidence type="ECO:0000313" key="7">
    <source>
        <dbReference type="Proteomes" id="UP000194012"/>
    </source>
</evidence>
<evidence type="ECO:0000256" key="4">
    <source>
        <dbReference type="ARBA" id="ARBA00023136"/>
    </source>
</evidence>
<dbReference type="GO" id="GO:0016020">
    <property type="term" value="C:membrane"/>
    <property type="evidence" value="ECO:0007669"/>
    <property type="project" value="UniProtKB-SubCell"/>
</dbReference>
<feature type="transmembrane region" description="Helical" evidence="5">
    <location>
        <begin position="96"/>
        <end position="123"/>
    </location>
</feature>
<dbReference type="InterPro" id="IPR023352">
    <property type="entry name" value="MAPEG-like_dom_sf"/>
</dbReference>